<dbReference type="FunCoup" id="A0A1E5RFQ5">
    <property type="interactions" value="394"/>
</dbReference>
<comment type="similarity">
    <text evidence="2">Belongs to the LOC1 family.</text>
</comment>
<dbReference type="AlphaFoldDB" id="A0A1E5RFQ5"/>
<dbReference type="STRING" id="56408.A0A1E5RFQ5"/>
<evidence type="ECO:0000256" key="8">
    <source>
        <dbReference type="ARBA" id="ARBA00023054"/>
    </source>
</evidence>
<keyword evidence="6" id="KW-0690">Ribosome biogenesis</keyword>
<evidence type="ECO:0000256" key="6">
    <source>
        <dbReference type="ARBA" id="ARBA00022517"/>
    </source>
</evidence>
<dbReference type="GO" id="GO:0030687">
    <property type="term" value="C:preribosome, large subunit precursor"/>
    <property type="evidence" value="ECO:0007669"/>
    <property type="project" value="TreeGrafter"/>
</dbReference>
<evidence type="ECO:0000256" key="4">
    <source>
        <dbReference type="ARBA" id="ARBA00020853"/>
    </source>
</evidence>
<proteinExistence type="inferred from homology"/>
<dbReference type="GO" id="GO:0042273">
    <property type="term" value="P:ribosomal large subunit biogenesis"/>
    <property type="evidence" value="ECO:0007669"/>
    <property type="project" value="InterPro"/>
</dbReference>
<evidence type="ECO:0000256" key="10">
    <source>
        <dbReference type="SAM" id="MobiDB-lite"/>
    </source>
</evidence>
<reference evidence="12" key="1">
    <citation type="journal article" date="2016" name="Genome Announc.">
        <title>Genome sequences of three species of Hanseniaspora isolated from spontaneous wine fermentations.</title>
        <authorList>
            <person name="Sternes P.R."/>
            <person name="Lee D."/>
            <person name="Kutyna D.R."/>
            <person name="Borneman A.R."/>
        </authorList>
    </citation>
    <scope>NUCLEOTIDE SEQUENCE [LARGE SCALE GENOMIC DNA]</scope>
    <source>
        <strain evidence="12">AWRI3579</strain>
    </source>
</reference>
<protein>
    <recommendedName>
        <fullName evidence="3">60S ribosomal subunit assembly/export protein LOC1</fullName>
    </recommendedName>
    <alternativeName>
        <fullName evidence="4">60S ribosomal subunit assembly/export protein loc1</fullName>
    </alternativeName>
</protein>
<keyword evidence="9" id="KW-0539">Nucleus</keyword>
<dbReference type="GO" id="GO:0003729">
    <property type="term" value="F:mRNA binding"/>
    <property type="evidence" value="ECO:0007669"/>
    <property type="project" value="InterPro"/>
</dbReference>
<dbReference type="EMBL" id="LPNM01000007">
    <property type="protein sequence ID" value="OEJ85676.1"/>
    <property type="molecule type" value="Genomic_DNA"/>
</dbReference>
<feature type="region of interest" description="Disordered" evidence="10">
    <location>
        <begin position="147"/>
        <end position="214"/>
    </location>
</feature>
<dbReference type="Proteomes" id="UP000095728">
    <property type="component" value="Unassembled WGS sequence"/>
</dbReference>
<name>A0A1E5RFQ5_9ASCO</name>
<comment type="subcellular location">
    <subcellularLocation>
        <location evidence="1">Nucleus</location>
        <location evidence="1">Nucleolus</location>
    </subcellularLocation>
</comment>
<feature type="compositionally biased region" description="Basic residues" evidence="10">
    <location>
        <begin position="204"/>
        <end position="214"/>
    </location>
</feature>
<gene>
    <name evidence="11" type="ORF">AWRI3579_g2328</name>
</gene>
<evidence type="ECO:0000256" key="7">
    <source>
        <dbReference type="ARBA" id="ARBA00022816"/>
    </source>
</evidence>
<keyword evidence="12" id="KW-1185">Reference proteome</keyword>
<keyword evidence="7" id="KW-0509">mRNA transport</keyword>
<keyword evidence="5" id="KW-0813">Transport</keyword>
<dbReference type="PANTHER" id="PTHR28028:SF1">
    <property type="entry name" value="60S RIBOSOMAL SUBUNIT ASSEMBLY_EXPORT PROTEIN LOC1"/>
    <property type="match status" value="1"/>
</dbReference>
<dbReference type="GO" id="GO:0008298">
    <property type="term" value="P:intracellular mRNA localization"/>
    <property type="evidence" value="ECO:0007669"/>
    <property type="project" value="TreeGrafter"/>
</dbReference>
<feature type="compositionally biased region" description="Polar residues" evidence="10">
    <location>
        <begin position="21"/>
        <end position="36"/>
    </location>
</feature>
<feature type="compositionally biased region" description="Basic and acidic residues" evidence="10">
    <location>
        <begin position="42"/>
        <end position="55"/>
    </location>
</feature>
<keyword evidence="8" id="KW-0175">Coiled coil</keyword>
<evidence type="ECO:0000313" key="12">
    <source>
        <dbReference type="Proteomes" id="UP000095728"/>
    </source>
</evidence>
<dbReference type="GO" id="GO:0005730">
    <property type="term" value="C:nucleolus"/>
    <property type="evidence" value="ECO:0007669"/>
    <property type="project" value="UniProtKB-SubCell"/>
</dbReference>
<feature type="compositionally biased region" description="Basic residues" evidence="10">
    <location>
        <begin position="1"/>
        <end position="11"/>
    </location>
</feature>
<evidence type="ECO:0000256" key="2">
    <source>
        <dbReference type="ARBA" id="ARBA00008132"/>
    </source>
</evidence>
<feature type="compositionally biased region" description="Basic and acidic residues" evidence="10">
    <location>
        <begin position="181"/>
        <end position="203"/>
    </location>
</feature>
<evidence type="ECO:0000256" key="1">
    <source>
        <dbReference type="ARBA" id="ARBA00004604"/>
    </source>
</evidence>
<evidence type="ECO:0000256" key="9">
    <source>
        <dbReference type="ARBA" id="ARBA00023242"/>
    </source>
</evidence>
<evidence type="ECO:0000256" key="3">
    <source>
        <dbReference type="ARBA" id="ARBA00019670"/>
    </source>
</evidence>
<evidence type="ECO:0000313" key="11">
    <source>
        <dbReference type="EMBL" id="OEJ85676.1"/>
    </source>
</evidence>
<comment type="caution">
    <text evidence="11">The sequence shown here is derived from an EMBL/GenBank/DDBJ whole genome shotgun (WGS) entry which is preliminary data.</text>
</comment>
<dbReference type="InterPro" id="IPR037650">
    <property type="entry name" value="Loc1"/>
</dbReference>
<dbReference type="InParanoid" id="A0A1E5RFQ5"/>
<dbReference type="PANTHER" id="PTHR28028">
    <property type="entry name" value="60S RIBOSOMAL SUBUNIT ASSEMBLY/EXPORT PROTEIN LOC1"/>
    <property type="match status" value="1"/>
</dbReference>
<dbReference type="OrthoDB" id="3973417at2759"/>
<feature type="region of interest" description="Disordered" evidence="10">
    <location>
        <begin position="1"/>
        <end position="85"/>
    </location>
</feature>
<evidence type="ECO:0000256" key="5">
    <source>
        <dbReference type="ARBA" id="ARBA00022448"/>
    </source>
</evidence>
<dbReference type="GO" id="GO:0051028">
    <property type="term" value="P:mRNA transport"/>
    <property type="evidence" value="ECO:0007669"/>
    <property type="project" value="UniProtKB-KW"/>
</dbReference>
<organism evidence="11 12">
    <name type="scientific">Hanseniaspora osmophila</name>
    <dbReference type="NCBI Taxonomy" id="56408"/>
    <lineage>
        <taxon>Eukaryota</taxon>
        <taxon>Fungi</taxon>
        <taxon>Dikarya</taxon>
        <taxon>Ascomycota</taxon>
        <taxon>Saccharomycotina</taxon>
        <taxon>Saccharomycetes</taxon>
        <taxon>Saccharomycodales</taxon>
        <taxon>Saccharomycodaceae</taxon>
        <taxon>Hanseniaspora</taxon>
    </lineage>
</organism>
<accession>A0A1E5RFQ5</accession>
<feature type="compositionally biased region" description="Basic and acidic residues" evidence="10">
    <location>
        <begin position="147"/>
        <end position="167"/>
    </location>
</feature>
<sequence length="214" mass="24955">MGTAKRVKRQTLMREVRPEMTQDQTAANQLSFNTGRKTAKKNPKDAAPNKKEQRRALLYGSQRKDKHKRELLRKQIEKDLPSLNRAVVPGLKLKRGKKGKKFVADHDSIILERLVKTVGDKQDQVDESKLEKSRRLEEIRDLKRKELERKEQEKQNKLDDKKNELKKTSSVARTMRRKNKRVAEKEAQREEEDLQKSKSEKTAAKKAKKSVSFA</sequence>